<dbReference type="Gene3D" id="3.20.20.140">
    <property type="entry name" value="Metal-dependent hydrolases"/>
    <property type="match status" value="1"/>
</dbReference>
<evidence type="ECO:0000313" key="3">
    <source>
        <dbReference type="Proteomes" id="UP000621436"/>
    </source>
</evidence>
<feature type="domain" description="Amidohydrolase 3" evidence="1">
    <location>
        <begin position="53"/>
        <end position="515"/>
    </location>
</feature>
<dbReference type="EMBL" id="JADPIE010000007">
    <property type="protein sequence ID" value="MBF8437823.1"/>
    <property type="molecule type" value="Genomic_DNA"/>
</dbReference>
<dbReference type="InterPro" id="IPR023100">
    <property type="entry name" value="D-aminoacylase_insert_dom_sf"/>
</dbReference>
<comment type="caution">
    <text evidence="2">The sequence shown here is derived from an EMBL/GenBank/DDBJ whole genome shotgun (WGS) entry which is preliminary data.</text>
</comment>
<dbReference type="Pfam" id="PF07969">
    <property type="entry name" value="Amidohydro_3"/>
    <property type="match status" value="1"/>
</dbReference>
<keyword evidence="3" id="KW-1185">Reference proteome</keyword>
<name>A0A931ART2_9FIRM</name>
<dbReference type="RefSeq" id="WP_270454850.1">
    <property type="nucleotide sequence ID" value="NZ_JADPIE010000007.1"/>
</dbReference>
<dbReference type="Gene3D" id="2.30.40.10">
    <property type="entry name" value="Urease, subunit C, domain 1"/>
    <property type="match status" value="1"/>
</dbReference>
<dbReference type="InterPro" id="IPR050378">
    <property type="entry name" value="Metallo-dep_Hydrolases_sf"/>
</dbReference>
<dbReference type="Gene3D" id="3.30.1490.130">
    <property type="entry name" value="D-aminoacylase. Domain 3"/>
    <property type="match status" value="1"/>
</dbReference>
<dbReference type="SUPFAM" id="SSF51556">
    <property type="entry name" value="Metallo-dependent hydrolases"/>
    <property type="match status" value="1"/>
</dbReference>
<dbReference type="PANTHER" id="PTHR11647:SF1">
    <property type="entry name" value="COLLAPSIN RESPONSE MEDIATOR PROTEIN"/>
    <property type="match status" value="1"/>
</dbReference>
<evidence type="ECO:0000313" key="2">
    <source>
        <dbReference type="EMBL" id="MBF8437823.1"/>
    </source>
</evidence>
<dbReference type="InterPro" id="IPR011059">
    <property type="entry name" value="Metal-dep_hydrolase_composite"/>
</dbReference>
<protein>
    <submittedName>
        <fullName evidence="2">D-aminoacylase</fullName>
    </submittedName>
</protein>
<dbReference type="InterPro" id="IPR013108">
    <property type="entry name" value="Amidohydro_3"/>
</dbReference>
<proteinExistence type="predicted"/>
<dbReference type="SUPFAM" id="SSF51338">
    <property type="entry name" value="Composite domain of metallo-dependent hydrolases"/>
    <property type="match status" value="1"/>
</dbReference>
<reference evidence="2" key="1">
    <citation type="submission" date="2020-11" db="EMBL/GenBank/DDBJ databases">
        <title>Halonatronomonas betainensis gen. nov., sp. nov. a novel haloalkaliphilic representative of the family Halanaerobiacae capable of betaine degradation.</title>
        <authorList>
            <person name="Boltyanskaya Y."/>
            <person name="Kevbrin V."/>
            <person name="Detkova E."/>
            <person name="Grouzdev D.S."/>
            <person name="Koziaeva V."/>
            <person name="Zhilina T."/>
        </authorList>
    </citation>
    <scope>NUCLEOTIDE SEQUENCE</scope>
    <source>
        <strain evidence="2">Z-7014</strain>
    </source>
</reference>
<dbReference type="CDD" id="cd01297">
    <property type="entry name" value="D-aminoacylase"/>
    <property type="match status" value="1"/>
</dbReference>
<accession>A0A931ART2</accession>
<dbReference type="GO" id="GO:0016811">
    <property type="term" value="F:hydrolase activity, acting on carbon-nitrogen (but not peptide) bonds, in linear amides"/>
    <property type="evidence" value="ECO:0007669"/>
    <property type="project" value="InterPro"/>
</dbReference>
<dbReference type="PANTHER" id="PTHR11647">
    <property type="entry name" value="HYDRANTOINASE/DIHYDROPYRIMIDINASE FAMILY MEMBER"/>
    <property type="match status" value="1"/>
</dbReference>
<organism evidence="2 3">
    <name type="scientific">Halonatronomonas betaini</name>
    <dbReference type="NCBI Taxonomy" id="2778430"/>
    <lineage>
        <taxon>Bacteria</taxon>
        <taxon>Bacillati</taxon>
        <taxon>Bacillota</taxon>
        <taxon>Clostridia</taxon>
        <taxon>Halanaerobiales</taxon>
        <taxon>Halarsenatibacteraceae</taxon>
        <taxon>Halonatronomonas</taxon>
    </lineage>
</organism>
<evidence type="ECO:0000259" key="1">
    <source>
        <dbReference type="Pfam" id="PF07969"/>
    </source>
</evidence>
<dbReference type="InterPro" id="IPR032466">
    <property type="entry name" value="Metal_Hydrolase"/>
</dbReference>
<sequence>MNQIDLLIKDAKIVDGTGATAYKGSLVVNDGKIENISRGDHEKFLEENQAEKIVDGGGYVLAPGFIDIHTHSDLNFLISGLAESKLQQGVTTEVIGNCGSSPAPIREAGRSMLEDELADYGMELDWSSYPEFLERLSNKEKTINVASLIGHGAIRKAVAGYDDRALTSVEIDEAKDILAEAMEAGAVGFSSGLIYPPSSYGTTEELIELAKVAASYGGIYTTHLRDEGCDMVSAVKEAIEIGRQARIPVHISHHKVVDKECWGLVSGTLEIMESARREGIDVTCELYPYLATSTSLSSLLPDWAHEGGRDKLLKRLESGDDRKQILDFLNDKVARRGWKNVMISDLPGGRYPEFEGATLKELGESWQMPEAEALLRILKEQELRAGMIGFAMCENDMETVLTSRLSMIGSDGSSLAIEGKLAKGKPHPRNFGTFPRVLGKYVREKGLIDLETAIHKMTGKSAARFGFNDRGLIKPGLKADLVLFDEDEIIDRAEFIDPFHYPDGIKEVWVAGSSVLKDGKLSKKRPGKLLKN</sequence>
<gene>
    <name evidence="2" type="ORF">I0Q91_12065</name>
</gene>
<dbReference type="AlphaFoldDB" id="A0A931ART2"/>
<dbReference type="Proteomes" id="UP000621436">
    <property type="component" value="Unassembled WGS sequence"/>
</dbReference>